<feature type="transmembrane region" description="Helical" evidence="10">
    <location>
        <begin position="31"/>
        <end position="49"/>
    </location>
</feature>
<sequence length="288" mass="31905">MCLIHRLAGIATFVNAIFHTCIAFGDVKSQNISTLIAPIAFAALAITSLPPIRKYWYEPFLRVHQLSSIVGAFSLWWHVSTTNTFVFICQTVIAIVFLTALVTHIAMILYRNDVYHGGPAARITGSDELVQIELELKKPLSIQPGQYVNLWIPSLGICSFAQSHPFIVVSWSETPMHSLRLVVEPLNGLTRKMAEAANRSSEPRKALFSGPHGKSFTLQGYSNVVIIATGLGIFAQLPYLQKLAHCSDKRRIHVVWYMGSSNDTPTPGVAYDMAKDTINKALEKNHVC</sequence>
<dbReference type="InterPro" id="IPR017927">
    <property type="entry name" value="FAD-bd_FR_type"/>
</dbReference>
<organism evidence="12 13">
    <name type="scientific">Neofusicoccum ribis</name>
    <dbReference type="NCBI Taxonomy" id="45134"/>
    <lineage>
        <taxon>Eukaryota</taxon>
        <taxon>Fungi</taxon>
        <taxon>Dikarya</taxon>
        <taxon>Ascomycota</taxon>
        <taxon>Pezizomycotina</taxon>
        <taxon>Dothideomycetes</taxon>
        <taxon>Dothideomycetes incertae sedis</taxon>
        <taxon>Botryosphaeriales</taxon>
        <taxon>Botryosphaeriaceae</taxon>
        <taxon>Neofusicoccum</taxon>
    </lineage>
</organism>
<evidence type="ECO:0000256" key="1">
    <source>
        <dbReference type="ARBA" id="ARBA00004651"/>
    </source>
</evidence>
<dbReference type="EMBL" id="JAJVDC020000176">
    <property type="protein sequence ID" value="KAL1620001.1"/>
    <property type="molecule type" value="Genomic_DNA"/>
</dbReference>
<keyword evidence="13" id="KW-1185">Reference proteome</keyword>
<dbReference type="Gene3D" id="3.40.50.80">
    <property type="entry name" value="Nucleotide-binding domain of ferredoxin-NADP reductase (FNR) module"/>
    <property type="match status" value="1"/>
</dbReference>
<evidence type="ECO:0000256" key="6">
    <source>
        <dbReference type="ARBA" id="ARBA00022989"/>
    </source>
</evidence>
<evidence type="ECO:0000256" key="4">
    <source>
        <dbReference type="ARBA" id="ARBA00022475"/>
    </source>
</evidence>
<dbReference type="PANTHER" id="PTHR32361:SF26">
    <property type="entry name" value="FAD-BINDING 8 DOMAIN-CONTAINING PROTEIN-RELATED"/>
    <property type="match status" value="1"/>
</dbReference>
<evidence type="ECO:0000313" key="12">
    <source>
        <dbReference type="EMBL" id="KAL1620001.1"/>
    </source>
</evidence>
<evidence type="ECO:0000256" key="7">
    <source>
        <dbReference type="ARBA" id="ARBA00023065"/>
    </source>
</evidence>
<keyword evidence="7" id="KW-0406">Ion transport</keyword>
<keyword evidence="8 10" id="KW-0472">Membrane</keyword>
<dbReference type="InterPro" id="IPR013130">
    <property type="entry name" value="Fe3_Rdtase_TM_dom"/>
</dbReference>
<dbReference type="InterPro" id="IPR051410">
    <property type="entry name" value="Ferric/Cupric_Reductase"/>
</dbReference>
<dbReference type="InterPro" id="IPR017938">
    <property type="entry name" value="Riboflavin_synthase-like_b-brl"/>
</dbReference>
<comment type="catalytic activity">
    <reaction evidence="9">
        <text>2 a Fe(II)-siderophore + NADP(+) + H(+) = 2 a Fe(III)-siderophore + NADPH</text>
        <dbReference type="Rhea" id="RHEA:28795"/>
        <dbReference type="Rhea" id="RHEA-COMP:11342"/>
        <dbReference type="Rhea" id="RHEA-COMP:11344"/>
        <dbReference type="ChEBI" id="CHEBI:15378"/>
        <dbReference type="ChEBI" id="CHEBI:29033"/>
        <dbReference type="ChEBI" id="CHEBI:29034"/>
        <dbReference type="ChEBI" id="CHEBI:57783"/>
        <dbReference type="ChEBI" id="CHEBI:58349"/>
        <dbReference type="EC" id="1.16.1.9"/>
    </reaction>
</comment>
<dbReference type="InterPro" id="IPR013112">
    <property type="entry name" value="FAD-bd_8"/>
</dbReference>
<proteinExistence type="predicted"/>
<feature type="transmembrane region" description="Helical" evidence="10">
    <location>
        <begin position="7"/>
        <end position="25"/>
    </location>
</feature>
<dbReference type="Proteomes" id="UP001521116">
    <property type="component" value="Unassembled WGS sequence"/>
</dbReference>
<dbReference type="EC" id="1.16.1.9" evidence="2"/>
<feature type="transmembrane region" description="Helical" evidence="10">
    <location>
        <begin position="85"/>
        <end position="110"/>
    </location>
</feature>
<evidence type="ECO:0000256" key="5">
    <source>
        <dbReference type="ARBA" id="ARBA00022692"/>
    </source>
</evidence>
<dbReference type="PANTHER" id="PTHR32361">
    <property type="entry name" value="FERRIC/CUPRIC REDUCTASE TRANSMEMBRANE COMPONENT"/>
    <property type="match status" value="1"/>
</dbReference>
<evidence type="ECO:0000256" key="8">
    <source>
        <dbReference type="ARBA" id="ARBA00023136"/>
    </source>
</evidence>
<dbReference type="CDD" id="cd06186">
    <property type="entry name" value="NOX_Duox_like_FAD_NADP"/>
    <property type="match status" value="1"/>
</dbReference>
<evidence type="ECO:0000256" key="9">
    <source>
        <dbReference type="ARBA" id="ARBA00048483"/>
    </source>
</evidence>
<dbReference type="SUPFAM" id="SSF52343">
    <property type="entry name" value="Ferredoxin reductase-like, C-terminal NADP-linked domain"/>
    <property type="match status" value="1"/>
</dbReference>
<evidence type="ECO:0000256" key="3">
    <source>
        <dbReference type="ARBA" id="ARBA00022448"/>
    </source>
</evidence>
<keyword evidence="5 10" id="KW-0812">Transmembrane</keyword>
<keyword evidence="3" id="KW-0813">Transport</keyword>
<comment type="caution">
    <text evidence="12">The sequence shown here is derived from an EMBL/GenBank/DDBJ whole genome shotgun (WGS) entry which is preliminary data.</text>
</comment>
<keyword evidence="6 10" id="KW-1133">Transmembrane helix</keyword>
<evidence type="ECO:0000259" key="11">
    <source>
        <dbReference type="PROSITE" id="PS51384"/>
    </source>
</evidence>
<keyword evidence="4" id="KW-1003">Cell membrane</keyword>
<comment type="subcellular location">
    <subcellularLocation>
        <location evidence="1">Cell membrane</location>
        <topology evidence="1">Multi-pass membrane protein</topology>
    </subcellularLocation>
</comment>
<dbReference type="SUPFAM" id="SSF63380">
    <property type="entry name" value="Riboflavin synthase domain-like"/>
    <property type="match status" value="1"/>
</dbReference>
<name>A0ABR3SHJ5_9PEZI</name>
<evidence type="ECO:0000313" key="13">
    <source>
        <dbReference type="Proteomes" id="UP001521116"/>
    </source>
</evidence>
<protein>
    <recommendedName>
        <fullName evidence="2">ferric-chelate reductase (NADPH)</fullName>
        <ecNumber evidence="2">1.16.1.9</ecNumber>
    </recommendedName>
</protein>
<dbReference type="Pfam" id="PF01794">
    <property type="entry name" value="Ferric_reduct"/>
    <property type="match status" value="1"/>
</dbReference>
<gene>
    <name evidence="12" type="ORF">SLS56_009845</name>
</gene>
<accession>A0ABR3SHJ5</accession>
<dbReference type="InterPro" id="IPR039261">
    <property type="entry name" value="FNR_nucleotide-bd"/>
</dbReference>
<dbReference type="PROSITE" id="PS51384">
    <property type="entry name" value="FAD_FR"/>
    <property type="match status" value="1"/>
</dbReference>
<reference evidence="12 13" key="1">
    <citation type="submission" date="2024-02" db="EMBL/GenBank/DDBJ databases">
        <title>De novo assembly and annotation of 12 fungi associated with fruit tree decline syndrome in Ontario, Canada.</title>
        <authorList>
            <person name="Sulman M."/>
            <person name="Ellouze W."/>
            <person name="Ilyukhin E."/>
        </authorList>
    </citation>
    <scope>NUCLEOTIDE SEQUENCE [LARGE SCALE GENOMIC DNA]</scope>
    <source>
        <strain evidence="12 13">M1-105</strain>
    </source>
</reference>
<evidence type="ECO:0000256" key="10">
    <source>
        <dbReference type="SAM" id="Phobius"/>
    </source>
</evidence>
<dbReference type="Pfam" id="PF08022">
    <property type="entry name" value="FAD_binding_8"/>
    <property type="match status" value="1"/>
</dbReference>
<feature type="domain" description="FAD-binding FR-type" evidence="11">
    <location>
        <begin position="95"/>
        <end position="218"/>
    </location>
</feature>
<evidence type="ECO:0000256" key="2">
    <source>
        <dbReference type="ARBA" id="ARBA00012668"/>
    </source>
</evidence>